<comment type="caution">
    <text evidence="5">The sequence shown here is derived from an EMBL/GenBank/DDBJ whole genome shotgun (WGS) entry which is preliminary data.</text>
</comment>
<dbReference type="Gene3D" id="3.20.20.80">
    <property type="entry name" value="Glycosidases"/>
    <property type="match status" value="1"/>
</dbReference>
<evidence type="ECO:0000313" key="6">
    <source>
        <dbReference type="Proteomes" id="UP000632154"/>
    </source>
</evidence>
<dbReference type="EMBL" id="BNAL01000018">
    <property type="protein sequence ID" value="GHG03881.1"/>
    <property type="molecule type" value="Genomic_DNA"/>
</dbReference>
<dbReference type="InterPro" id="IPR017853">
    <property type="entry name" value="GH"/>
</dbReference>
<feature type="compositionally biased region" description="Polar residues" evidence="2">
    <location>
        <begin position="585"/>
        <end position="595"/>
    </location>
</feature>
<name>A0ABQ3K4X2_9DEIO</name>
<dbReference type="RefSeq" id="WP_229838995.1">
    <property type="nucleotide sequence ID" value="NZ_BNAL01000018.1"/>
</dbReference>
<sequence>MTQQPSVYLPLAHLRPALLLSLSLGLGTAGAQFSLTPAPQTPAAQAPATQAPAGPTPNLSLSATPVPQSLGTPLLGQPTLAAPALAPAAAPAAANTPDSTQIRGLWVDGFGPGLKTAAQVKQMVDDAERMNINVLLVQTVRRADCFCLKSSLPAVTDKDLQPGFDPLAEVIRLAKPKGIKVIAWASVTGIGNLSNLNTNPQHVYKLHGPQSKDPWLAVRSDGTWQEGNDAWLDPAIPAAAKYISDGLLSVVKNYDVDGIQLDRIRYPDSGDWGYSAQSLARYALETGRRGKPGAGDEYFKAWKRDQVTGLVRRITVQAKAIRPELWVSAATIVYGSPPAPGDVKAFQSTAAYRNVMQDWPRWMNEGLLDINMPMNYKRETVPQQVQWYDGWNRFGRSVQGRGLTASGSSIYLNTPQDSAAQAQRALQAGVGWVGYSYRTPTLAVYEDKQKAEAGREAVRQALAKTDLAKAVRFSGPPPHTRGLMGTVAGQDRLGGLKVELLQGEKVVATSVTDGGGFYGFMSIPAGETRIRVSGQAWKTTVPQRGVAQVPNLVIRRLSPASAPTPSTAPAPGTPGAPNLAPPTPQELQRGSETPG</sequence>
<protein>
    <recommendedName>
        <fullName evidence="4">Glycosyl hydrolase-like 10 domain-containing protein</fullName>
    </recommendedName>
</protein>
<feature type="domain" description="Glycosyl hydrolase-like 10" evidence="4">
    <location>
        <begin position="102"/>
        <end position="378"/>
    </location>
</feature>
<evidence type="ECO:0000256" key="1">
    <source>
        <dbReference type="ARBA" id="ARBA00022729"/>
    </source>
</evidence>
<feature type="compositionally biased region" description="Pro residues" evidence="2">
    <location>
        <begin position="566"/>
        <end position="584"/>
    </location>
</feature>
<evidence type="ECO:0000256" key="2">
    <source>
        <dbReference type="SAM" id="MobiDB-lite"/>
    </source>
</evidence>
<gene>
    <name evidence="5" type="ORF">GCM10017783_15530</name>
</gene>
<dbReference type="SUPFAM" id="SSF51445">
    <property type="entry name" value="(Trans)glycosidases"/>
    <property type="match status" value="1"/>
</dbReference>
<keyword evidence="6" id="KW-1185">Reference proteome</keyword>
<feature type="compositionally biased region" description="Low complexity" evidence="2">
    <location>
        <begin position="37"/>
        <end position="57"/>
    </location>
</feature>
<dbReference type="InterPro" id="IPR003790">
    <property type="entry name" value="GHL10"/>
</dbReference>
<evidence type="ECO:0000256" key="3">
    <source>
        <dbReference type="SAM" id="SignalP"/>
    </source>
</evidence>
<dbReference type="PANTHER" id="PTHR43405:SF1">
    <property type="entry name" value="GLYCOSYL HYDROLASE DIGH"/>
    <property type="match status" value="1"/>
</dbReference>
<keyword evidence="1 3" id="KW-0732">Signal</keyword>
<dbReference type="Pfam" id="PF02638">
    <property type="entry name" value="GHL10"/>
    <property type="match status" value="1"/>
</dbReference>
<feature type="signal peptide" evidence="3">
    <location>
        <begin position="1"/>
        <end position="31"/>
    </location>
</feature>
<feature type="chain" id="PRO_5046967877" description="Glycosyl hydrolase-like 10 domain-containing protein" evidence="3">
    <location>
        <begin position="32"/>
        <end position="595"/>
    </location>
</feature>
<feature type="region of interest" description="Disordered" evidence="2">
    <location>
        <begin position="558"/>
        <end position="595"/>
    </location>
</feature>
<feature type="region of interest" description="Disordered" evidence="2">
    <location>
        <begin position="37"/>
        <end position="74"/>
    </location>
</feature>
<dbReference type="Proteomes" id="UP000632154">
    <property type="component" value="Unassembled WGS sequence"/>
</dbReference>
<dbReference type="PANTHER" id="PTHR43405">
    <property type="entry name" value="GLYCOSYL HYDROLASE DIGH"/>
    <property type="match status" value="1"/>
</dbReference>
<reference evidence="6" key="1">
    <citation type="journal article" date="2019" name="Int. J. Syst. Evol. Microbiol.">
        <title>The Global Catalogue of Microorganisms (GCM) 10K type strain sequencing project: providing services to taxonomists for standard genome sequencing and annotation.</title>
        <authorList>
            <consortium name="The Broad Institute Genomics Platform"/>
            <consortium name="The Broad Institute Genome Sequencing Center for Infectious Disease"/>
            <person name="Wu L."/>
            <person name="Ma J."/>
        </authorList>
    </citation>
    <scope>NUCLEOTIDE SEQUENCE [LARGE SCALE GENOMIC DNA]</scope>
    <source>
        <strain evidence="6">CGMCC 1.18439</strain>
    </source>
</reference>
<organism evidence="5 6">
    <name type="scientific">Deinococcus piscis</name>
    <dbReference type="NCBI Taxonomy" id="394230"/>
    <lineage>
        <taxon>Bacteria</taxon>
        <taxon>Thermotogati</taxon>
        <taxon>Deinococcota</taxon>
        <taxon>Deinococci</taxon>
        <taxon>Deinococcales</taxon>
        <taxon>Deinococcaceae</taxon>
        <taxon>Deinococcus</taxon>
    </lineage>
</organism>
<proteinExistence type="predicted"/>
<accession>A0ABQ3K4X2</accession>
<dbReference type="Gene3D" id="2.60.40.10">
    <property type="entry name" value="Immunoglobulins"/>
    <property type="match status" value="1"/>
</dbReference>
<feature type="compositionally biased region" description="Polar residues" evidence="2">
    <location>
        <begin position="58"/>
        <end position="71"/>
    </location>
</feature>
<evidence type="ECO:0000313" key="5">
    <source>
        <dbReference type="EMBL" id="GHG03881.1"/>
    </source>
</evidence>
<dbReference type="InterPro" id="IPR013783">
    <property type="entry name" value="Ig-like_fold"/>
</dbReference>
<dbReference type="InterPro" id="IPR052177">
    <property type="entry name" value="Divisome_Glycosyl_Hydrolase"/>
</dbReference>
<evidence type="ECO:0000259" key="4">
    <source>
        <dbReference type="Pfam" id="PF02638"/>
    </source>
</evidence>